<proteinExistence type="predicted"/>
<dbReference type="OrthoDB" id="7068043at2"/>
<dbReference type="EMBL" id="JQED01000018">
    <property type="protein sequence ID" value="KGJ92395.1"/>
    <property type="molecule type" value="Genomic_DNA"/>
</dbReference>
<dbReference type="AlphaFoldDB" id="A0A099KQ88"/>
<gene>
    <name evidence="1" type="ORF">ND2E_3007</name>
</gene>
<organism evidence="1 2">
    <name type="scientific">Colwellia psychrerythraea</name>
    <name type="common">Vibrio psychroerythus</name>
    <dbReference type="NCBI Taxonomy" id="28229"/>
    <lineage>
        <taxon>Bacteria</taxon>
        <taxon>Pseudomonadati</taxon>
        <taxon>Pseudomonadota</taxon>
        <taxon>Gammaproteobacteria</taxon>
        <taxon>Alteromonadales</taxon>
        <taxon>Colwelliaceae</taxon>
        <taxon>Colwellia</taxon>
    </lineage>
</organism>
<dbReference type="Proteomes" id="UP000029843">
    <property type="component" value="Unassembled WGS sequence"/>
</dbReference>
<accession>A0A099KQ88</accession>
<protein>
    <recommendedName>
        <fullName evidence="3">Lipoprotein</fullName>
    </recommendedName>
</protein>
<evidence type="ECO:0000313" key="2">
    <source>
        <dbReference type="Proteomes" id="UP000029843"/>
    </source>
</evidence>
<name>A0A099KQ88_COLPS</name>
<sequence length="85" mass="9390" precursor="true">MNILQISILVLLITISGCSSRQTANATCDFVYGAAESEHDRKVENNLRGRKHEADNDDILNGLFSILFGTLDRSMPSNEKSTKCT</sequence>
<comment type="caution">
    <text evidence="1">The sequence shown here is derived from an EMBL/GenBank/DDBJ whole genome shotgun (WGS) entry which is preliminary data.</text>
</comment>
<evidence type="ECO:0008006" key="3">
    <source>
        <dbReference type="Google" id="ProtNLM"/>
    </source>
</evidence>
<dbReference type="RefSeq" id="WP_033093785.1">
    <property type="nucleotide sequence ID" value="NZ_JQED01000018.1"/>
</dbReference>
<dbReference type="PATRIC" id="fig|28229.4.peg.2052"/>
<evidence type="ECO:0000313" key="1">
    <source>
        <dbReference type="EMBL" id="KGJ92395.1"/>
    </source>
</evidence>
<reference evidence="1 2" key="1">
    <citation type="submission" date="2014-08" db="EMBL/GenBank/DDBJ databases">
        <title>Genomic and Phenotypic Diversity of Colwellia psychrerythraea strains from Disparate Marine Basins.</title>
        <authorList>
            <person name="Techtmann S.M."/>
            <person name="Stelling S.C."/>
            <person name="Utturkar S.M."/>
            <person name="Alshibli N."/>
            <person name="Harris A."/>
            <person name="Brown S.D."/>
            <person name="Hazen T.C."/>
        </authorList>
    </citation>
    <scope>NUCLEOTIDE SEQUENCE [LARGE SCALE GENOMIC DNA]</scope>
    <source>
        <strain evidence="1 2">ND2E</strain>
    </source>
</reference>